<feature type="compositionally biased region" description="Pro residues" evidence="2">
    <location>
        <begin position="280"/>
        <end position="290"/>
    </location>
</feature>
<feature type="region of interest" description="Disordered" evidence="2">
    <location>
        <begin position="269"/>
        <end position="376"/>
    </location>
</feature>
<evidence type="ECO:0000256" key="1">
    <source>
        <dbReference type="SAM" id="Coils"/>
    </source>
</evidence>
<dbReference type="AlphaFoldDB" id="A0A225V5W2"/>
<comment type="caution">
    <text evidence="3">The sequence shown here is derived from an EMBL/GenBank/DDBJ whole genome shotgun (WGS) entry which is preliminary data.</text>
</comment>
<gene>
    <name evidence="3" type="ORF">PHMEG_00028016</name>
</gene>
<feature type="compositionally biased region" description="Acidic residues" evidence="2">
    <location>
        <begin position="349"/>
        <end position="359"/>
    </location>
</feature>
<accession>A0A225V5W2</accession>
<feature type="compositionally biased region" description="Pro residues" evidence="2">
    <location>
        <begin position="624"/>
        <end position="639"/>
    </location>
</feature>
<keyword evidence="1" id="KW-0175">Coiled coil</keyword>
<dbReference type="EMBL" id="NBNE01007377">
    <property type="protein sequence ID" value="OWZ00733.1"/>
    <property type="molecule type" value="Genomic_DNA"/>
</dbReference>
<evidence type="ECO:0000313" key="4">
    <source>
        <dbReference type="Proteomes" id="UP000198211"/>
    </source>
</evidence>
<protein>
    <submittedName>
        <fullName evidence="3">Uncharacterized protein</fullName>
    </submittedName>
</protein>
<reference evidence="4" key="1">
    <citation type="submission" date="2017-03" db="EMBL/GenBank/DDBJ databases">
        <title>Phytopthora megakarya and P. palmivora, two closely related causual agents of cacao black pod achieved similar genome size and gene model numbers by different mechanisms.</title>
        <authorList>
            <person name="Ali S."/>
            <person name="Shao J."/>
            <person name="Larry D.J."/>
            <person name="Kronmiller B."/>
            <person name="Shen D."/>
            <person name="Strem M.D."/>
            <person name="Melnick R.L."/>
            <person name="Guiltinan M.J."/>
            <person name="Tyler B.M."/>
            <person name="Meinhardt L.W."/>
            <person name="Bailey B.A."/>
        </authorList>
    </citation>
    <scope>NUCLEOTIDE SEQUENCE [LARGE SCALE GENOMIC DNA]</scope>
    <source>
        <strain evidence="4">zdho120</strain>
    </source>
</reference>
<feature type="region of interest" description="Disordered" evidence="2">
    <location>
        <begin position="112"/>
        <end position="134"/>
    </location>
</feature>
<proteinExistence type="predicted"/>
<dbReference type="OrthoDB" id="129434at2759"/>
<feature type="coiled-coil region" evidence="1">
    <location>
        <begin position="51"/>
        <end position="99"/>
    </location>
</feature>
<evidence type="ECO:0000313" key="3">
    <source>
        <dbReference type="EMBL" id="OWZ00733.1"/>
    </source>
</evidence>
<evidence type="ECO:0000256" key="2">
    <source>
        <dbReference type="SAM" id="MobiDB-lite"/>
    </source>
</evidence>
<feature type="compositionally biased region" description="Basic and acidic residues" evidence="2">
    <location>
        <begin position="319"/>
        <end position="334"/>
    </location>
</feature>
<name>A0A225V5W2_9STRA</name>
<organism evidence="3 4">
    <name type="scientific">Phytophthora megakarya</name>
    <dbReference type="NCBI Taxonomy" id="4795"/>
    <lineage>
        <taxon>Eukaryota</taxon>
        <taxon>Sar</taxon>
        <taxon>Stramenopiles</taxon>
        <taxon>Oomycota</taxon>
        <taxon>Peronosporomycetes</taxon>
        <taxon>Peronosporales</taxon>
        <taxon>Peronosporaceae</taxon>
        <taxon>Phytophthora</taxon>
    </lineage>
</organism>
<keyword evidence="4" id="KW-1185">Reference proteome</keyword>
<dbReference type="Proteomes" id="UP000198211">
    <property type="component" value="Unassembled WGS sequence"/>
</dbReference>
<sequence length="639" mass="72212">MEAFQHRQRGEITRLEAEISTLTHAMGDDPEDLHAQVLQLRTERNDFERHAISAREDLHNAETARDRLRLEAVQARDEIRDLQAQISSLERETDDARSESATALASYNRISSSLARAPSDRGRDPSPGRSARLVQTQRDRALVDLALAQANLKQVTSDRDRAFKQLTQISEDRDRALGDRDSALRLRDRAVAERDQVRLDLLAETARTAQLDDDLEVVRQELQEREGQMSDLRVAHDQLAELRDLAESALNETDLLLTHLASRIRESQATRLHKRERSPPSSPPQLPPLKTPRSDRPVSPPPNQDRPEIEGPEGQGRQDQAEIKGPEDRGHPDQPEFEGPDDQEHQDQPEFEGPDDQELEDKREIPGGGGGSPIYPWDPLIVGTVPIIAMIQATLTKRMPIPTNFLFPYRVPPVRAPQPVVGYCSGLITGANVLALMATEPWRMLGRRRPTPLTFDHNLHRRAQTPLWRIAVGYAALEEDHMIVYWESTHYLEITTAMTNADADLFTYHADRRLRRMRVGESWRKLLGDVVLMMRAKWADIDILLDPYFLHLPTKQDRVRWYPGSVSRAANLAQPTANLPEPIDLITALFECDQADPWRNHFRDPGSVHPPRNIPLLVNKFNPPAAPPTAPPSAPPAAP</sequence>
<feature type="region of interest" description="Disordered" evidence="2">
    <location>
        <begin position="620"/>
        <end position="639"/>
    </location>
</feature>